<dbReference type="KEGG" id="dch:SY84_01675"/>
<feature type="transmembrane region" description="Helical" evidence="1">
    <location>
        <begin position="62"/>
        <end position="80"/>
    </location>
</feature>
<feature type="transmembrane region" description="Helical" evidence="1">
    <location>
        <begin position="35"/>
        <end position="55"/>
    </location>
</feature>
<name>A0A0F7JM45_9DEIO</name>
<dbReference type="PATRIC" id="fig|1309411.5.peg.350"/>
<organism evidence="2 3">
    <name type="scientific">Deinococcus soli</name>
    <name type="common">ex Cha et al. 2016</name>
    <dbReference type="NCBI Taxonomy" id="1309411"/>
    <lineage>
        <taxon>Bacteria</taxon>
        <taxon>Thermotogati</taxon>
        <taxon>Deinococcota</taxon>
        <taxon>Deinococci</taxon>
        <taxon>Deinococcales</taxon>
        <taxon>Deinococcaceae</taxon>
        <taxon>Deinococcus</taxon>
    </lineage>
</organism>
<keyword evidence="3" id="KW-1185">Reference proteome</keyword>
<dbReference type="AlphaFoldDB" id="A0A0F7JM45"/>
<evidence type="ECO:0000313" key="2">
    <source>
        <dbReference type="EMBL" id="AKH15968.1"/>
    </source>
</evidence>
<protein>
    <submittedName>
        <fullName evidence="2">Uncharacterized protein</fullName>
    </submittedName>
</protein>
<reference evidence="2 3" key="1">
    <citation type="submission" date="2015-01" db="EMBL/GenBank/DDBJ databases">
        <title>Deinococcus soli/N5/whole genome sequencing.</title>
        <authorList>
            <person name="Kim M.K."/>
            <person name="Srinivasan S."/>
            <person name="Lee J.-J."/>
        </authorList>
    </citation>
    <scope>NUCLEOTIDE SEQUENCE [LARGE SCALE GENOMIC DNA]</scope>
    <source>
        <strain evidence="2 3">N5</strain>
    </source>
</reference>
<sequence>MSFPVQQNKWCFVLTLVYGTAVLVDWLFVPDGSEWQWVNFGLGQLKLAALFGLVALWSPRRWVFALLVIVWVALAVIGWPRTL</sequence>
<dbReference type="EMBL" id="CP011389">
    <property type="protein sequence ID" value="AKH15968.1"/>
    <property type="molecule type" value="Genomic_DNA"/>
</dbReference>
<dbReference type="Proteomes" id="UP000034024">
    <property type="component" value="Chromosome"/>
</dbReference>
<gene>
    <name evidence="2" type="ORF">SY84_01675</name>
</gene>
<proteinExistence type="predicted"/>
<keyword evidence="1" id="KW-0472">Membrane</keyword>
<evidence type="ECO:0000313" key="3">
    <source>
        <dbReference type="Proteomes" id="UP000034024"/>
    </source>
</evidence>
<feature type="transmembrane region" description="Helical" evidence="1">
    <location>
        <begin position="12"/>
        <end position="29"/>
    </location>
</feature>
<evidence type="ECO:0000256" key="1">
    <source>
        <dbReference type="SAM" id="Phobius"/>
    </source>
</evidence>
<keyword evidence="1" id="KW-0812">Transmembrane</keyword>
<keyword evidence="1" id="KW-1133">Transmembrane helix</keyword>
<accession>A0A0F7JM45</accession>